<sequence length="313" mass="33995">MLAPSILVVTLLSGQALAATYSVVDTYQGSNFFDNFVFETFDDPTHGRVNYVDMSTAQSKGYATVSGNNFTLRADHTTVLGTGGRGRDSFRIQSKKSYDHHVSVYNVAHMPHGCGTWPAIWEKGDPWPTKGEVDILEGVNDVAPNQSTLHTSPDCTMPSSRTESGTPTSNDCNTAANSNSGCGVKHNDANSYGPDFNSNGGGWLAMERTSSFIRIWFWQRDDANVPTDVKNGSGSINTDDWHTPDAYFPNTSCDIASHFSDNNIVINLTFCGDWAGSAYGSSGCPGSCVDFVNNNPSAFLNAHFTFIWIKVYT</sequence>
<accession>A0ACB8S8K1</accession>
<dbReference type="Proteomes" id="UP000814033">
    <property type="component" value="Unassembled WGS sequence"/>
</dbReference>
<keyword evidence="1" id="KW-0378">Hydrolase</keyword>
<proteinExistence type="predicted"/>
<reference evidence="1" key="2">
    <citation type="journal article" date="2022" name="New Phytol.">
        <title>Evolutionary transition to the ectomycorrhizal habit in the genomes of a hyperdiverse lineage of mushroom-forming fungi.</title>
        <authorList>
            <person name="Looney B."/>
            <person name="Miyauchi S."/>
            <person name="Morin E."/>
            <person name="Drula E."/>
            <person name="Courty P.E."/>
            <person name="Kohler A."/>
            <person name="Kuo A."/>
            <person name="LaButti K."/>
            <person name="Pangilinan J."/>
            <person name="Lipzen A."/>
            <person name="Riley R."/>
            <person name="Andreopoulos W."/>
            <person name="He G."/>
            <person name="Johnson J."/>
            <person name="Nolan M."/>
            <person name="Tritt A."/>
            <person name="Barry K.W."/>
            <person name="Grigoriev I.V."/>
            <person name="Nagy L.G."/>
            <person name="Hibbett D."/>
            <person name="Henrissat B."/>
            <person name="Matheny P.B."/>
            <person name="Labbe J."/>
            <person name="Martin F.M."/>
        </authorList>
    </citation>
    <scope>NUCLEOTIDE SEQUENCE</scope>
    <source>
        <strain evidence="1">FP105234-sp</strain>
    </source>
</reference>
<gene>
    <name evidence="1" type="ORF">FA95DRAFT_1482927</name>
</gene>
<keyword evidence="2" id="KW-1185">Reference proteome</keyword>
<evidence type="ECO:0000313" key="2">
    <source>
        <dbReference type="Proteomes" id="UP000814033"/>
    </source>
</evidence>
<evidence type="ECO:0000313" key="1">
    <source>
        <dbReference type="EMBL" id="KAI0052819.1"/>
    </source>
</evidence>
<dbReference type="EMBL" id="MU275843">
    <property type="protein sequence ID" value="KAI0052819.1"/>
    <property type="molecule type" value="Genomic_DNA"/>
</dbReference>
<organism evidence="1 2">
    <name type="scientific">Auriscalpium vulgare</name>
    <dbReference type="NCBI Taxonomy" id="40419"/>
    <lineage>
        <taxon>Eukaryota</taxon>
        <taxon>Fungi</taxon>
        <taxon>Dikarya</taxon>
        <taxon>Basidiomycota</taxon>
        <taxon>Agaricomycotina</taxon>
        <taxon>Agaricomycetes</taxon>
        <taxon>Russulales</taxon>
        <taxon>Auriscalpiaceae</taxon>
        <taxon>Auriscalpium</taxon>
    </lineage>
</organism>
<name>A0ACB8S8K1_9AGAM</name>
<comment type="caution">
    <text evidence="1">The sequence shown here is derived from an EMBL/GenBank/DDBJ whole genome shotgun (WGS) entry which is preliminary data.</text>
</comment>
<protein>
    <submittedName>
        <fullName evidence="1">Glycoside hydrolase family 16 protein</fullName>
    </submittedName>
</protein>
<reference evidence="1" key="1">
    <citation type="submission" date="2021-02" db="EMBL/GenBank/DDBJ databases">
        <authorList>
            <consortium name="DOE Joint Genome Institute"/>
            <person name="Ahrendt S."/>
            <person name="Looney B.P."/>
            <person name="Miyauchi S."/>
            <person name="Morin E."/>
            <person name="Drula E."/>
            <person name="Courty P.E."/>
            <person name="Chicoki N."/>
            <person name="Fauchery L."/>
            <person name="Kohler A."/>
            <person name="Kuo A."/>
            <person name="Labutti K."/>
            <person name="Pangilinan J."/>
            <person name="Lipzen A."/>
            <person name="Riley R."/>
            <person name="Andreopoulos W."/>
            <person name="He G."/>
            <person name="Johnson J."/>
            <person name="Barry K.W."/>
            <person name="Grigoriev I.V."/>
            <person name="Nagy L."/>
            <person name="Hibbett D."/>
            <person name="Henrissat B."/>
            <person name="Matheny P.B."/>
            <person name="Labbe J."/>
            <person name="Martin F."/>
        </authorList>
    </citation>
    <scope>NUCLEOTIDE SEQUENCE</scope>
    <source>
        <strain evidence="1">FP105234-sp</strain>
    </source>
</reference>